<evidence type="ECO:0000256" key="1">
    <source>
        <dbReference type="SAM" id="MobiDB-lite"/>
    </source>
</evidence>
<evidence type="ECO:0000313" key="3">
    <source>
        <dbReference type="Proteomes" id="UP000249799"/>
    </source>
</evidence>
<gene>
    <name evidence="2" type="ORF">DN745_09750</name>
</gene>
<reference evidence="2 3" key="1">
    <citation type="submission" date="2018-06" db="EMBL/GenBank/DDBJ databases">
        <title>Lujinxingia sediminis gen. nov. sp. nov., a new facultative anaerobic member of the class Deltaproteobacteria, and proposal of Lujinxingaceae fam. nov.</title>
        <authorList>
            <person name="Guo L.-Y."/>
            <person name="Li C.-M."/>
            <person name="Wang S."/>
            <person name="Du Z.-J."/>
        </authorList>
    </citation>
    <scope>NUCLEOTIDE SEQUENCE [LARGE SCALE GENOMIC DNA]</scope>
    <source>
        <strain evidence="2 3">FA350</strain>
    </source>
</reference>
<dbReference type="Proteomes" id="UP000249799">
    <property type="component" value="Chromosome"/>
</dbReference>
<dbReference type="EMBL" id="CP030032">
    <property type="protein sequence ID" value="AWV89605.1"/>
    <property type="molecule type" value="Genomic_DNA"/>
</dbReference>
<feature type="region of interest" description="Disordered" evidence="1">
    <location>
        <begin position="15"/>
        <end position="36"/>
    </location>
</feature>
<dbReference type="KEGG" id="bsed:DN745_09750"/>
<feature type="region of interest" description="Disordered" evidence="1">
    <location>
        <begin position="95"/>
        <end position="132"/>
    </location>
</feature>
<name>A0A2Z4FLD1_9DELT</name>
<sequence length="132" mass="13812">MLFLLAGAGVAVGQEAGQEQILSPPGESPQSRDVSQVSAPIGQVVYTLDQMPHVPTRSLEQMSAGRIQPPSALTREELVRQGLLAAEALRALDSRLRQENSTPEDGAGQAVGGEDPVGELIADELESAGTIE</sequence>
<dbReference type="AlphaFoldDB" id="A0A2Z4FLD1"/>
<keyword evidence="3" id="KW-1185">Reference proteome</keyword>
<protein>
    <submittedName>
        <fullName evidence="2">Uncharacterized protein</fullName>
    </submittedName>
</protein>
<organism evidence="2 3">
    <name type="scientific">Bradymonas sediminis</name>
    <dbReference type="NCBI Taxonomy" id="1548548"/>
    <lineage>
        <taxon>Bacteria</taxon>
        <taxon>Deltaproteobacteria</taxon>
        <taxon>Bradymonadales</taxon>
        <taxon>Bradymonadaceae</taxon>
        <taxon>Bradymonas</taxon>
    </lineage>
</organism>
<evidence type="ECO:0000313" key="2">
    <source>
        <dbReference type="EMBL" id="AWV89605.1"/>
    </source>
</evidence>
<accession>A0A2Z4FLD1</accession>
<proteinExistence type="predicted"/>